<dbReference type="GO" id="GO:0046166">
    <property type="term" value="P:glyceraldehyde-3-phosphate biosynthetic process"/>
    <property type="evidence" value="ECO:0007669"/>
    <property type="project" value="TreeGrafter"/>
</dbReference>
<dbReference type="InterPro" id="IPR035990">
    <property type="entry name" value="TIM_sf"/>
</dbReference>
<reference evidence="4 5" key="1">
    <citation type="submission" date="2014-03" db="EMBL/GenBank/DDBJ databases">
        <title>Genomics of Bifidobacteria.</title>
        <authorList>
            <person name="Ventura M."/>
            <person name="Milani C."/>
            <person name="Lugli G.A."/>
        </authorList>
    </citation>
    <scope>NUCLEOTIDE SEQUENCE [LARGE SCALE GENOMIC DNA]</scope>
    <source>
        <strain evidence="4 5">DSM 23973</strain>
    </source>
</reference>
<evidence type="ECO:0000313" key="5">
    <source>
        <dbReference type="Proteomes" id="UP000029072"/>
    </source>
</evidence>
<dbReference type="GO" id="GO:0004807">
    <property type="term" value="F:triose-phosphate isomerase activity"/>
    <property type="evidence" value="ECO:0007669"/>
    <property type="project" value="UniProtKB-EC"/>
</dbReference>
<evidence type="ECO:0000256" key="1">
    <source>
        <dbReference type="ARBA" id="ARBA00007422"/>
    </source>
</evidence>
<evidence type="ECO:0000256" key="3">
    <source>
        <dbReference type="RuleBase" id="RU363013"/>
    </source>
</evidence>
<evidence type="ECO:0000256" key="2">
    <source>
        <dbReference type="ARBA" id="ARBA00023235"/>
    </source>
</evidence>
<dbReference type="SUPFAM" id="SSF51351">
    <property type="entry name" value="Triosephosphate isomerase (TIM)"/>
    <property type="match status" value="1"/>
</dbReference>
<comment type="pathway">
    <text evidence="3">Carbohydrate degradation; glycolysis; D-glyceraldehyde 3-phosphate from glycerone phosphate: step 1/1.</text>
</comment>
<dbReference type="GO" id="GO:0006094">
    <property type="term" value="P:gluconeogenesis"/>
    <property type="evidence" value="ECO:0007669"/>
    <property type="project" value="UniProtKB-UniPathway"/>
</dbReference>
<dbReference type="GO" id="GO:0019563">
    <property type="term" value="P:glycerol catabolic process"/>
    <property type="evidence" value="ECO:0007669"/>
    <property type="project" value="TreeGrafter"/>
</dbReference>
<dbReference type="eggNOG" id="COG0149">
    <property type="taxonomic scope" value="Bacteria"/>
</dbReference>
<keyword evidence="3" id="KW-0324">Glycolysis</keyword>
<dbReference type="InterPro" id="IPR013785">
    <property type="entry name" value="Aldolase_TIM"/>
</dbReference>
<dbReference type="AlphaFoldDB" id="A0A087AD01"/>
<dbReference type="Proteomes" id="UP000029072">
    <property type="component" value="Unassembled WGS sequence"/>
</dbReference>
<comment type="caution">
    <text evidence="4">The sequence shown here is derived from an EMBL/GenBank/DDBJ whole genome shotgun (WGS) entry which is preliminary data.</text>
</comment>
<comment type="similarity">
    <text evidence="1 3">Belongs to the triosephosphate isomerase family.</text>
</comment>
<proteinExistence type="inferred from homology"/>
<accession>A0A087AD01</accession>
<dbReference type="EMBL" id="JGYS01000001">
    <property type="protein sequence ID" value="KFI56651.1"/>
    <property type="molecule type" value="Genomic_DNA"/>
</dbReference>
<sequence>MRSTFGADVADTVRILYGGSVSSKNAVELIGEPDVDGFLIGGAALDADELARICRLTERTVR</sequence>
<dbReference type="Pfam" id="PF00121">
    <property type="entry name" value="TIM"/>
    <property type="match status" value="1"/>
</dbReference>
<protein>
    <recommendedName>
        <fullName evidence="3">Triosephosphate isomerase</fullName>
        <ecNumber evidence="3">5.3.1.1</ecNumber>
    </recommendedName>
</protein>
<keyword evidence="2 3" id="KW-0413">Isomerase</keyword>
<dbReference type="PANTHER" id="PTHR21139">
    <property type="entry name" value="TRIOSEPHOSPHATE ISOMERASE"/>
    <property type="match status" value="1"/>
</dbReference>
<keyword evidence="3" id="KW-0963">Cytoplasm</keyword>
<name>A0A087AD01_9BIFI</name>
<comment type="subunit">
    <text evidence="3">Homodimer.</text>
</comment>
<dbReference type="GO" id="GO:0006096">
    <property type="term" value="P:glycolytic process"/>
    <property type="evidence" value="ECO:0007669"/>
    <property type="project" value="UniProtKB-UniPathway"/>
</dbReference>
<comment type="subcellular location">
    <subcellularLocation>
        <location evidence="3">Cytoplasm</location>
    </subcellularLocation>
</comment>
<dbReference type="GO" id="GO:0005829">
    <property type="term" value="C:cytosol"/>
    <property type="evidence" value="ECO:0007669"/>
    <property type="project" value="TreeGrafter"/>
</dbReference>
<comment type="pathway">
    <text evidence="3">Carbohydrate biosynthesis; gluconeogenesis.</text>
</comment>
<gene>
    <name evidence="4" type="ORF">BCAL_0256</name>
</gene>
<organism evidence="4 5">
    <name type="scientific">Bifidobacterium callitrichos DSM 23973</name>
    <dbReference type="NCBI Taxonomy" id="1437609"/>
    <lineage>
        <taxon>Bacteria</taxon>
        <taxon>Bacillati</taxon>
        <taxon>Actinomycetota</taxon>
        <taxon>Actinomycetes</taxon>
        <taxon>Bifidobacteriales</taxon>
        <taxon>Bifidobacteriaceae</taxon>
        <taxon>Bifidobacterium</taxon>
    </lineage>
</organism>
<dbReference type="UniPathway" id="UPA00109">
    <property type="reaction ID" value="UER00189"/>
</dbReference>
<dbReference type="UniPathway" id="UPA00138"/>
<dbReference type="EC" id="5.3.1.1" evidence="3"/>
<dbReference type="PANTHER" id="PTHR21139:SF42">
    <property type="entry name" value="TRIOSEPHOSPHATE ISOMERASE"/>
    <property type="match status" value="1"/>
</dbReference>
<dbReference type="STRING" id="1437609.BCAL_0256"/>
<evidence type="ECO:0000313" key="4">
    <source>
        <dbReference type="EMBL" id="KFI56651.1"/>
    </source>
</evidence>
<dbReference type="Gene3D" id="3.20.20.70">
    <property type="entry name" value="Aldolase class I"/>
    <property type="match status" value="1"/>
</dbReference>
<keyword evidence="3" id="KW-0312">Gluconeogenesis</keyword>
<dbReference type="PROSITE" id="PS51440">
    <property type="entry name" value="TIM_2"/>
    <property type="match status" value="1"/>
</dbReference>
<dbReference type="InterPro" id="IPR000652">
    <property type="entry name" value="Triosephosphate_isomerase"/>
</dbReference>
<comment type="catalytic activity">
    <reaction evidence="3">
        <text>D-glyceraldehyde 3-phosphate = dihydroxyacetone phosphate</text>
        <dbReference type="Rhea" id="RHEA:18585"/>
        <dbReference type="ChEBI" id="CHEBI:57642"/>
        <dbReference type="ChEBI" id="CHEBI:59776"/>
        <dbReference type="EC" id="5.3.1.1"/>
    </reaction>
</comment>